<evidence type="ECO:0000256" key="1">
    <source>
        <dbReference type="SAM" id="Phobius"/>
    </source>
</evidence>
<keyword evidence="1" id="KW-1133">Transmembrane helix</keyword>
<proteinExistence type="predicted"/>
<sequence>MSFLVSNYNFVGIDIPQSEITDYEAVFFAVKLVHAVGFVLQWTITAYFCTLIKRASKLHVNFKTVVTSAVIFALFLHMSRTATLNLAHTAILKTRELNYLCCALSYIHFICIIGLVVSVFMMGLERSIAVRHVHSYYEEERPLSIVFLLITAAIAGGGAFCYFCAARYIVYDADPATQTFLAAEKNIPATVFAFSFGFVGCVGGALAQLRQNSNAANRFRSFKGTVSLNVRLLSEEILISSAILRRIAVAYVVTCLDGILLSLARWEIFGGIGTDSTLNKLLTELSFFNVDICVVFVMVFFMLKHQYVRTIVRGDLLKFVSVNVADRLVPPGPTFVIPQTSAYFQQMNSAWDVSYKRNDDEKKALDSSEDKKQGMVRVRIIDVIRRY</sequence>
<feature type="transmembrane region" description="Helical" evidence="1">
    <location>
        <begin position="189"/>
        <end position="209"/>
    </location>
</feature>
<keyword evidence="1" id="KW-0472">Membrane</keyword>
<dbReference type="AlphaFoldDB" id="A0A1I7SB76"/>
<evidence type="ECO:0000313" key="2">
    <source>
        <dbReference type="Proteomes" id="UP000095284"/>
    </source>
</evidence>
<feature type="transmembrane region" description="Helical" evidence="1">
    <location>
        <begin position="145"/>
        <end position="169"/>
    </location>
</feature>
<reference evidence="3" key="1">
    <citation type="submission" date="2016-11" db="UniProtKB">
        <authorList>
            <consortium name="WormBaseParasite"/>
        </authorList>
    </citation>
    <scope>IDENTIFICATION</scope>
</reference>
<dbReference type="WBParaSite" id="BXY_1027300.1">
    <property type="protein sequence ID" value="BXY_1027300.1"/>
    <property type="gene ID" value="BXY_1027300"/>
</dbReference>
<protein>
    <submittedName>
        <fullName evidence="3">G protein-coupled receptor</fullName>
    </submittedName>
</protein>
<feature type="transmembrane region" description="Helical" evidence="1">
    <location>
        <begin position="25"/>
        <end position="48"/>
    </location>
</feature>
<name>A0A1I7SB76_BURXY</name>
<organism evidence="2 3">
    <name type="scientific">Bursaphelenchus xylophilus</name>
    <name type="common">Pinewood nematode worm</name>
    <name type="synonym">Aphelenchoides xylophilus</name>
    <dbReference type="NCBI Taxonomy" id="6326"/>
    <lineage>
        <taxon>Eukaryota</taxon>
        <taxon>Metazoa</taxon>
        <taxon>Ecdysozoa</taxon>
        <taxon>Nematoda</taxon>
        <taxon>Chromadorea</taxon>
        <taxon>Rhabditida</taxon>
        <taxon>Tylenchina</taxon>
        <taxon>Tylenchomorpha</taxon>
        <taxon>Aphelenchoidea</taxon>
        <taxon>Aphelenchoididae</taxon>
        <taxon>Bursaphelenchus</taxon>
    </lineage>
</organism>
<accession>A0A1I7SB76</accession>
<dbReference type="Proteomes" id="UP000095284">
    <property type="component" value="Unplaced"/>
</dbReference>
<feature type="transmembrane region" description="Helical" evidence="1">
    <location>
        <begin position="247"/>
        <end position="266"/>
    </location>
</feature>
<keyword evidence="1" id="KW-0812">Transmembrane</keyword>
<feature type="transmembrane region" description="Helical" evidence="1">
    <location>
        <begin position="286"/>
        <end position="303"/>
    </location>
</feature>
<evidence type="ECO:0000313" key="3">
    <source>
        <dbReference type="WBParaSite" id="BXY_1027300.1"/>
    </source>
</evidence>
<feature type="transmembrane region" description="Helical" evidence="1">
    <location>
        <begin position="97"/>
        <end position="124"/>
    </location>
</feature>
<feature type="transmembrane region" description="Helical" evidence="1">
    <location>
        <begin position="60"/>
        <end position="77"/>
    </location>
</feature>